<name>F3KK33_9ARCH</name>
<dbReference type="Gene3D" id="3.60.15.10">
    <property type="entry name" value="Ribonuclease Z/Hydroxyacylglutathione hydrolase-like"/>
    <property type="match status" value="1"/>
</dbReference>
<dbReference type="EMBL" id="AEGP01000033">
    <property type="protein sequence ID" value="EGG42200.1"/>
    <property type="molecule type" value="Genomic_DNA"/>
</dbReference>
<keyword evidence="2" id="KW-0378">Hydrolase</keyword>
<dbReference type="PANTHER" id="PTHR23240">
    <property type="entry name" value="DNA CROSS-LINK REPAIR PROTEIN PSO2/SNM1-RELATED"/>
    <property type="match status" value="1"/>
</dbReference>
<dbReference type="Proteomes" id="UP000004348">
    <property type="component" value="Chromosome"/>
</dbReference>
<dbReference type="PANTHER" id="PTHR23240:SF8">
    <property type="entry name" value="PROTEIN ARTEMIS"/>
    <property type="match status" value="1"/>
</dbReference>
<dbReference type="InterPro" id="IPR036866">
    <property type="entry name" value="RibonucZ/Hydroxyglut_hydro"/>
</dbReference>
<keyword evidence="3" id="KW-0269">Exonuclease</keyword>
<organism evidence="4">
    <name type="scientific">Candidatus Nitrosarchaeum limnium SFB1</name>
    <dbReference type="NCBI Taxonomy" id="886738"/>
    <lineage>
        <taxon>Archaea</taxon>
        <taxon>Nitrososphaerota</taxon>
        <taxon>Nitrososphaeria</taxon>
        <taxon>Nitrosopumilales</taxon>
        <taxon>Nitrosopumilaceae</taxon>
        <taxon>Nitrosarchaeum</taxon>
    </lineage>
</organism>
<keyword evidence="1" id="KW-0540">Nuclease</keyword>
<evidence type="ECO:0008006" key="5">
    <source>
        <dbReference type="Google" id="ProtNLM"/>
    </source>
</evidence>
<comment type="caution">
    <text evidence="4">The sequence shown here is derived from an EMBL/GenBank/DDBJ whole genome shotgun (WGS) entry which is preliminary data.</text>
</comment>
<evidence type="ECO:0000256" key="2">
    <source>
        <dbReference type="ARBA" id="ARBA00022801"/>
    </source>
</evidence>
<evidence type="ECO:0000256" key="3">
    <source>
        <dbReference type="ARBA" id="ARBA00022839"/>
    </source>
</evidence>
<dbReference type="AlphaFoldDB" id="F3KK33"/>
<evidence type="ECO:0000313" key="4">
    <source>
        <dbReference type="EMBL" id="EGG42200.1"/>
    </source>
</evidence>
<gene>
    <name evidence="4" type="ORF">Nlim_0846</name>
</gene>
<dbReference type="PATRIC" id="fig|886738.10.peg.935"/>
<proteinExistence type="predicted"/>
<dbReference type="GO" id="GO:0035312">
    <property type="term" value="F:5'-3' DNA exonuclease activity"/>
    <property type="evidence" value="ECO:0007669"/>
    <property type="project" value="TreeGrafter"/>
</dbReference>
<dbReference type="GO" id="GO:0006303">
    <property type="term" value="P:double-strand break repair via nonhomologous end joining"/>
    <property type="evidence" value="ECO:0007669"/>
    <property type="project" value="TreeGrafter"/>
</dbReference>
<reference evidence="4" key="1">
    <citation type="journal article" date="2011" name="PLoS ONE">
        <title>Genome of a low-salinity ammonia-oxidizing archaeon determined by single-cell and metagenomic analysis.</title>
        <authorList>
            <person name="Blainey P.C."/>
            <person name="Mosier A.C."/>
            <person name="Potanina A."/>
            <person name="Francis C.A."/>
            <person name="Quake S.R."/>
        </authorList>
    </citation>
    <scope>NUCLEOTIDE SEQUENCE [LARGE SCALE GENOMIC DNA]</scope>
    <source>
        <strain evidence="4">SFB1</strain>
    </source>
</reference>
<dbReference type="STRING" id="886738.Nlim_0846"/>
<protein>
    <recommendedName>
        <fullName evidence="5">Exonuclease</fullName>
    </recommendedName>
</protein>
<evidence type="ECO:0000256" key="1">
    <source>
        <dbReference type="ARBA" id="ARBA00022722"/>
    </source>
</evidence>
<dbReference type="HOGENOM" id="CLU_050517_0_0_2"/>
<dbReference type="SUPFAM" id="SSF56281">
    <property type="entry name" value="Metallo-hydrolase/oxidoreductase"/>
    <property type="match status" value="1"/>
</dbReference>
<sequence length="327" mass="36698">MLTRKIRMTKNGILCEINGRRVYLDPKNTDATGVNFVSHAHSDHLPSKNGGTILSSVETSEIAHLRGFKMENHVQSIDDFSLIDSGHILGAKGLLFDDIFYTGDICTRNRGFLQGAVVPKCKTLITECTFGLPEFVFPKLDEIKKQVNELISELYGKGIPVILLGYQLGKAQTITQLFGHWGPLYFHDSVKLMNDLHRQLGVSLPDGIGHTEAEKNGLLSKKPWAMVAPLMSEKNQFLKDMKSKYGAVTIGFSGWAQSKRFSFGRRTDYSITMSDHCDFNELVDMVVRSGAEQVYTIHGFVEEFAEHLRKIGIRAQPLRENSLDDFI</sequence>
<dbReference type="GO" id="GO:0036297">
    <property type="term" value="P:interstrand cross-link repair"/>
    <property type="evidence" value="ECO:0007669"/>
    <property type="project" value="TreeGrafter"/>
</dbReference>
<accession>F3KK33</accession>
<dbReference type="GO" id="GO:0003684">
    <property type="term" value="F:damaged DNA binding"/>
    <property type="evidence" value="ECO:0007669"/>
    <property type="project" value="TreeGrafter"/>
</dbReference>